<keyword evidence="3" id="KW-1185">Reference proteome</keyword>
<organism evidence="2 3">
    <name type="scientific">Hydnomerulius pinastri MD-312</name>
    <dbReference type="NCBI Taxonomy" id="994086"/>
    <lineage>
        <taxon>Eukaryota</taxon>
        <taxon>Fungi</taxon>
        <taxon>Dikarya</taxon>
        <taxon>Basidiomycota</taxon>
        <taxon>Agaricomycotina</taxon>
        <taxon>Agaricomycetes</taxon>
        <taxon>Agaricomycetidae</taxon>
        <taxon>Boletales</taxon>
        <taxon>Boletales incertae sedis</taxon>
        <taxon>Leucogyrophana</taxon>
    </lineage>
</organism>
<accession>A0A0C9VPV5</accession>
<feature type="compositionally biased region" description="Pro residues" evidence="1">
    <location>
        <begin position="338"/>
        <end position="359"/>
    </location>
</feature>
<evidence type="ECO:0000256" key="1">
    <source>
        <dbReference type="SAM" id="MobiDB-lite"/>
    </source>
</evidence>
<proteinExistence type="predicted"/>
<feature type="region of interest" description="Disordered" evidence="1">
    <location>
        <begin position="24"/>
        <end position="60"/>
    </location>
</feature>
<feature type="region of interest" description="Disordered" evidence="1">
    <location>
        <begin position="430"/>
        <end position="450"/>
    </location>
</feature>
<sequence length="515" mass="57028">MFPPHNDQSMTTLLFGSGSQFPLSNTTATSSSRSPHSSSGTLSLPDSVDPFADTLPPARPRIPQPFFNSYQQGAYTPDSHLQMLSERCHALEMQLAKVTTERDTMCTLYDKLAGSVKLDPPSEEPKTHPTPETHPRIRFWKYDDFMNWLDTPAAQITSRGQLPYLEDTDGGSINESRVKIIRKTVRRGMSELVDNKLAPQTWGRLSASGHEKFRKVVETDHALFLFDADGWKLDHLASSMYPAWRKAHLNEKCEWLTKAEKLARQAALAGSSEVSPSMEGKKRRKDNLPDNKVSKKAKKETVPSLERLMSPERLPSPKPSSSPERALFVPLTQQERSPSPPNSPQASPPPNSPLASPPPKKPEHAPSPIKTPGESSTQADKENQSPKQPPPPPKKKLIANPLSAMSLHAANAAIPPLPTPPVIDPALEEAADDQNDSKKKGCKSYRPSSTKNGRNLCAFRWLKQIKKGSSAEFKVYYDALTSSQHLSYKEEANRLNTDGLWTSHTVAVICDGHIY</sequence>
<dbReference type="AlphaFoldDB" id="A0A0C9VPV5"/>
<evidence type="ECO:0000313" key="2">
    <source>
        <dbReference type="EMBL" id="KIJ59685.1"/>
    </source>
</evidence>
<reference evidence="2 3" key="1">
    <citation type="submission" date="2014-04" db="EMBL/GenBank/DDBJ databases">
        <title>Evolutionary Origins and Diversification of the Mycorrhizal Mutualists.</title>
        <authorList>
            <consortium name="DOE Joint Genome Institute"/>
            <consortium name="Mycorrhizal Genomics Consortium"/>
            <person name="Kohler A."/>
            <person name="Kuo A."/>
            <person name="Nagy L.G."/>
            <person name="Floudas D."/>
            <person name="Copeland A."/>
            <person name="Barry K.W."/>
            <person name="Cichocki N."/>
            <person name="Veneault-Fourrey C."/>
            <person name="LaButti K."/>
            <person name="Lindquist E.A."/>
            <person name="Lipzen A."/>
            <person name="Lundell T."/>
            <person name="Morin E."/>
            <person name="Murat C."/>
            <person name="Riley R."/>
            <person name="Ohm R."/>
            <person name="Sun H."/>
            <person name="Tunlid A."/>
            <person name="Henrissat B."/>
            <person name="Grigoriev I.V."/>
            <person name="Hibbett D.S."/>
            <person name="Martin F."/>
        </authorList>
    </citation>
    <scope>NUCLEOTIDE SEQUENCE [LARGE SCALE GENOMIC DNA]</scope>
    <source>
        <strain evidence="2 3">MD-312</strain>
    </source>
</reference>
<dbReference type="HOGENOM" id="CLU_035442_2_0_1"/>
<name>A0A0C9VPV5_9AGAM</name>
<dbReference type="OrthoDB" id="3235325at2759"/>
<evidence type="ECO:0000313" key="3">
    <source>
        <dbReference type="Proteomes" id="UP000053820"/>
    </source>
</evidence>
<gene>
    <name evidence="2" type="ORF">HYDPIDRAFT_118174</name>
</gene>
<dbReference type="Proteomes" id="UP000053820">
    <property type="component" value="Unassembled WGS sequence"/>
</dbReference>
<dbReference type="EMBL" id="KN839882">
    <property type="protein sequence ID" value="KIJ59685.1"/>
    <property type="molecule type" value="Genomic_DNA"/>
</dbReference>
<feature type="region of interest" description="Disordered" evidence="1">
    <location>
        <begin position="267"/>
        <end position="398"/>
    </location>
</feature>
<feature type="compositionally biased region" description="Low complexity" evidence="1">
    <location>
        <begin position="26"/>
        <end position="43"/>
    </location>
</feature>
<protein>
    <submittedName>
        <fullName evidence="2">Uncharacterized protein</fullName>
    </submittedName>
</protein>